<evidence type="ECO:0000313" key="8">
    <source>
        <dbReference type="Proteomes" id="UP000039865"/>
    </source>
</evidence>
<evidence type="ECO:0000256" key="5">
    <source>
        <dbReference type="SAM" id="Phobius"/>
    </source>
</evidence>
<gene>
    <name evidence="7" type="primary">Contig2382.g2567</name>
    <name evidence="7" type="ORF">STYLEM_5357</name>
</gene>
<protein>
    <submittedName>
        <fullName evidence="7">Membrane protein</fullName>
    </submittedName>
</protein>
<feature type="transmembrane region" description="Helical" evidence="5">
    <location>
        <begin position="78"/>
        <end position="96"/>
    </location>
</feature>
<feature type="transmembrane region" description="Helical" evidence="5">
    <location>
        <begin position="290"/>
        <end position="313"/>
    </location>
</feature>
<dbReference type="AlphaFoldDB" id="A0A078A3I4"/>
<dbReference type="Pfam" id="PF00892">
    <property type="entry name" value="EamA"/>
    <property type="match status" value="2"/>
</dbReference>
<feature type="transmembrane region" description="Helical" evidence="5">
    <location>
        <begin position="195"/>
        <end position="217"/>
    </location>
</feature>
<dbReference type="PANTHER" id="PTHR22911">
    <property type="entry name" value="ACYL-MALONYL CONDENSING ENZYME-RELATED"/>
    <property type="match status" value="1"/>
</dbReference>
<feature type="transmembrane region" description="Helical" evidence="5">
    <location>
        <begin position="102"/>
        <end position="123"/>
    </location>
</feature>
<dbReference type="GO" id="GO:0016020">
    <property type="term" value="C:membrane"/>
    <property type="evidence" value="ECO:0007669"/>
    <property type="project" value="UniProtKB-SubCell"/>
</dbReference>
<feature type="domain" description="EamA" evidence="6">
    <location>
        <begin position="10"/>
        <end position="146"/>
    </location>
</feature>
<dbReference type="Proteomes" id="UP000039865">
    <property type="component" value="Unassembled WGS sequence"/>
</dbReference>
<evidence type="ECO:0000256" key="2">
    <source>
        <dbReference type="ARBA" id="ARBA00022692"/>
    </source>
</evidence>
<dbReference type="EMBL" id="CCKQ01005200">
    <property type="protein sequence ID" value="CDW76357.1"/>
    <property type="molecule type" value="Genomic_DNA"/>
</dbReference>
<dbReference type="InterPro" id="IPR037185">
    <property type="entry name" value="EmrE-like"/>
</dbReference>
<evidence type="ECO:0000259" key="6">
    <source>
        <dbReference type="Pfam" id="PF00892"/>
    </source>
</evidence>
<sequence length="316" mass="35563">MKIRFQSVVGLLFMLVAVTLLSLSHVFTKQLFQSSSGINVLEVLIIRAIFQIVLNQILIQLLGNISYFNLTRDQIKKLLWRFGLGYSSWVMQIYTFNYLPLGTIQVIQNLTPFFSAIFGYIILRETLKAIEVVNTLISFSGVIFIVVLSSQGQNTHESLRNISQFLFIFSIVLNFISAVISSLVGVVIRQLRGVHFTMIAGFQGICSVIVSSIVLTIQKLWVSQEGFQYNMSQTDYVNALGLGIFGALSQICFVKALLYDKAGRCASLLLMNIVYGYLSDVLFFNYDIQIFEIVGSSVIIACSVVIFVIKCYFYND</sequence>
<dbReference type="InParanoid" id="A0A078A3I4"/>
<feature type="transmembrane region" description="Helical" evidence="5">
    <location>
        <begin position="265"/>
        <end position="284"/>
    </location>
</feature>
<keyword evidence="3 5" id="KW-1133">Transmembrane helix</keyword>
<feature type="domain" description="EamA" evidence="6">
    <location>
        <begin position="170"/>
        <end position="307"/>
    </location>
</feature>
<feature type="transmembrane region" description="Helical" evidence="5">
    <location>
        <begin position="237"/>
        <end position="258"/>
    </location>
</feature>
<evidence type="ECO:0000256" key="4">
    <source>
        <dbReference type="ARBA" id="ARBA00023136"/>
    </source>
</evidence>
<evidence type="ECO:0000256" key="3">
    <source>
        <dbReference type="ARBA" id="ARBA00022989"/>
    </source>
</evidence>
<keyword evidence="4 5" id="KW-0472">Membrane</keyword>
<feature type="transmembrane region" description="Helical" evidence="5">
    <location>
        <begin position="162"/>
        <end position="188"/>
    </location>
</feature>
<organism evidence="7 8">
    <name type="scientific">Stylonychia lemnae</name>
    <name type="common">Ciliate</name>
    <dbReference type="NCBI Taxonomy" id="5949"/>
    <lineage>
        <taxon>Eukaryota</taxon>
        <taxon>Sar</taxon>
        <taxon>Alveolata</taxon>
        <taxon>Ciliophora</taxon>
        <taxon>Intramacronucleata</taxon>
        <taxon>Spirotrichea</taxon>
        <taxon>Stichotrichia</taxon>
        <taxon>Sporadotrichida</taxon>
        <taxon>Oxytrichidae</taxon>
        <taxon>Stylonychinae</taxon>
        <taxon>Stylonychia</taxon>
    </lineage>
</organism>
<comment type="subcellular location">
    <subcellularLocation>
        <location evidence="1">Membrane</location>
        <topology evidence="1">Multi-pass membrane protein</topology>
    </subcellularLocation>
</comment>
<dbReference type="SUPFAM" id="SSF103481">
    <property type="entry name" value="Multidrug resistance efflux transporter EmrE"/>
    <property type="match status" value="2"/>
</dbReference>
<dbReference type="PANTHER" id="PTHR22911:SF6">
    <property type="entry name" value="SOLUTE CARRIER FAMILY 35 MEMBER G1"/>
    <property type="match status" value="1"/>
</dbReference>
<reference evidence="7 8" key="1">
    <citation type="submission" date="2014-06" db="EMBL/GenBank/DDBJ databases">
        <authorList>
            <person name="Swart Estienne"/>
        </authorList>
    </citation>
    <scope>NUCLEOTIDE SEQUENCE [LARGE SCALE GENOMIC DNA]</scope>
    <source>
        <strain evidence="7 8">130c</strain>
    </source>
</reference>
<evidence type="ECO:0000256" key="1">
    <source>
        <dbReference type="ARBA" id="ARBA00004141"/>
    </source>
</evidence>
<evidence type="ECO:0000313" key="7">
    <source>
        <dbReference type="EMBL" id="CDW76357.1"/>
    </source>
</evidence>
<proteinExistence type="predicted"/>
<feature type="transmembrane region" description="Helical" evidence="5">
    <location>
        <begin position="130"/>
        <end position="150"/>
    </location>
</feature>
<feature type="transmembrane region" description="Helical" evidence="5">
    <location>
        <begin position="44"/>
        <end position="66"/>
    </location>
</feature>
<name>A0A078A3I4_STYLE</name>
<dbReference type="OrthoDB" id="306876at2759"/>
<keyword evidence="8" id="KW-1185">Reference proteome</keyword>
<keyword evidence="2 5" id="KW-0812">Transmembrane</keyword>
<accession>A0A078A3I4</accession>
<dbReference type="InterPro" id="IPR000620">
    <property type="entry name" value="EamA_dom"/>
</dbReference>